<name>A0ABW1ZF42_9BACT</name>
<protein>
    <submittedName>
        <fullName evidence="3">Uncharacterized protein</fullName>
    </submittedName>
</protein>
<dbReference type="EMBL" id="JBHSWI010000001">
    <property type="protein sequence ID" value="MFC6647503.1"/>
    <property type="molecule type" value="Genomic_DNA"/>
</dbReference>
<evidence type="ECO:0000313" key="2">
    <source>
        <dbReference type="EMBL" id="MFC6644013.1"/>
    </source>
</evidence>
<reference evidence="3" key="1">
    <citation type="journal article" date="2014" name="Int. J. Syst. Evol. Microbiol.">
        <title>Complete genome of a new Firmicutes species belonging to the dominant human colonic microbiota ('Ruminococcus bicirculans') reveals two chromosomes and a selective capacity to utilize plant glucans.</title>
        <authorList>
            <consortium name="NISC Comparative Sequencing Program"/>
            <person name="Wegmann U."/>
            <person name="Louis P."/>
            <person name="Goesmann A."/>
            <person name="Henrissat B."/>
            <person name="Duncan S.H."/>
            <person name="Flint H.J."/>
        </authorList>
    </citation>
    <scope>NUCLEOTIDE SEQUENCE</scope>
    <source>
        <strain evidence="3">NBRC 107139</strain>
    </source>
</reference>
<organism evidence="3 4">
    <name type="scientific">Granulicella cerasi</name>
    <dbReference type="NCBI Taxonomy" id="741063"/>
    <lineage>
        <taxon>Bacteria</taxon>
        <taxon>Pseudomonadati</taxon>
        <taxon>Acidobacteriota</taxon>
        <taxon>Terriglobia</taxon>
        <taxon>Terriglobales</taxon>
        <taxon>Acidobacteriaceae</taxon>
        <taxon>Granulicella</taxon>
    </lineage>
</organism>
<keyword evidence="4" id="KW-1185">Reference proteome</keyword>
<sequence length="183" mass="20000">MASFLCAALSAAHAQTPDARELLKQASVHAADSTAPEQSFTYTILHRDLNYIKGKLTADHTYTSEQIFIGGLPYIRRLEIDGQPLIGKALERENALYDQAVKERTGLNEAERSRRNPPKHSASVQSLSLEEELTNFKIEIAGHEQVSGTECTVLDLTPLLGDGSGQSPTSHPALSRRQPPHSS</sequence>
<dbReference type="RefSeq" id="WP_263370603.1">
    <property type="nucleotide sequence ID" value="NZ_JAGSYD010000002.1"/>
</dbReference>
<reference evidence="3" key="3">
    <citation type="submission" date="2024-09" db="EMBL/GenBank/DDBJ databases">
        <authorList>
            <person name="Sun Q."/>
            <person name="Mori K."/>
        </authorList>
    </citation>
    <scope>NUCLEOTIDE SEQUENCE</scope>
    <source>
        <strain evidence="3">NBRC 107139</strain>
    </source>
</reference>
<comment type="caution">
    <text evidence="3">The sequence shown here is derived from an EMBL/GenBank/DDBJ whole genome shotgun (WGS) entry which is preliminary data.</text>
</comment>
<dbReference type="EMBL" id="JBHSWI010000001">
    <property type="protein sequence ID" value="MFC6644013.1"/>
    <property type="molecule type" value="Genomic_DNA"/>
</dbReference>
<accession>A0ABW1ZF42</accession>
<evidence type="ECO:0000313" key="4">
    <source>
        <dbReference type="Proteomes" id="UP001596391"/>
    </source>
</evidence>
<gene>
    <name evidence="2" type="ORF">ACFQBQ_00040</name>
    <name evidence="3" type="ORF">ACFQBQ_18400</name>
</gene>
<proteinExistence type="predicted"/>
<feature type="region of interest" description="Disordered" evidence="1">
    <location>
        <begin position="156"/>
        <end position="183"/>
    </location>
</feature>
<feature type="region of interest" description="Disordered" evidence="1">
    <location>
        <begin position="106"/>
        <end position="127"/>
    </location>
</feature>
<reference evidence="4" key="2">
    <citation type="journal article" date="2019" name="Int. J. Syst. Evol. Microbiol.">
        <title>The Global Catalogue of Microorganisms (GCM) 10K type strain sequencing project: providing services to taxonomists for standard genome sequencing and annotation.</title>
        <authorList>
            <consortium name="The Broad Institute Genomics Platform"/>
            <consortium name="The Broad Institute Genome Sequencing Center for Infectious Disease"/>
            <person name="Wu L."/>
            <person name="Ma J."/>
        </authorList>
    </citation>
    <scope>NUCLEOTIDE SEQUENCE [LARGE SCALE GENOMIC DNA]</scope>
    <source>
        <strain evidence="4">CGMCC 1.16026</strain>
    </source>
</reference>
<evidence type="ECO:0000313" key="3">
    <source>
        <dbReference type="EMBL" id="MFC6647503.1"/>
    </source>
</evidence>
<evidence type="ECO:0000256" key="1">
    <source>
        <dbReference type="SAM" id="MobiDB-lite"/>
    </source>
</evidence>
<dbReference type="Proteomes" id="UP001596391">
    <property type="component" value="Unassembled WGS sequence"/>
</dbReference>